<gene>
    <name evidence="1" type="ORF">METZ01_LOCUS216147</name>
</gene>
<dbReference type="EMBL" id="UINC01050392">
    <property type="protein sequence ID" value="SVB63293.1"/>
    <property type="molecule type" value="Genomic_DNA"/>
</dbReference>
<dbReference type="Pfam" id="PF13489">
    <property type="entry name" value="Methyltransf_23"/>
    <property type="match status" value="1"/>
</dbReference>
<proteinExistence type="predicted"/>
<dbReference type="InterPro" id="IPR029063">
    <property type="entry name" value="SAM-dependent_MTases_sf"/>
</dbReference>
<dbReference type="Gene3D" id="3.40.50.150">
    <property type="entry name" value="Vaccinia Virus protein VP39"/>
    <property type="match status" value="1"/>
</dbReference>
<dbReference type="AlphaFoldDB" id="A0A382FM57"/>
<protein>
    <recommendedName>
        <fullName evidence="2">Methyltransferase type 11 domain-containing protein</fullName>
    </recommendedName>
</protein>
<evidence type="ECO:0000313" key="1">
    <source>
        <dbReference type="EMBL" id="SVB63293.1"/>
    </source>
</evidence>
<dbReference type="SUPFAM" id="SSF53335">
    <property type="entry name" value="S-adenosyl-L-methionine-dependent methyltransferases"/>
    <property type="match status" value="1"/>
</dbReference>
<sequence>MENSFRNKIDSDYSNKPATRIRWNKSLDFIGDHFSFKSALDIGDRSGLTEMMESKYQVKFDNTKGDLDCITLKGKYDLVTSFEVLEHLFNPLFHLSQIKGVLSENGKLILSSPLSKPRFLWSKEHFHEMSIESIEALFHVAGFKIVRKKYFRVHPLIFYIKGIRPLLRLFFDKIQIYELEHSN</sequence>
<evidence type="ECO:0008006" key="2">
    <source>
        <dbReference type="Google" id="ProtNLM"/>
    </source>
</evidence>
<name>A0A382FM57_9ZZZZ</name>
<organism evidence="1">
    <name type="scientific">marine metagenome</name>
    <dbReference type="NCBI Taxonomy" id="408172"/>
    <lineage>
        <taxon>unclassified sequences</taxon>
        <taxon>metagenomes</taxon>
        <taxon>ecological metagenomes</taxon>
    </lineage>
</organism>
<accession>A0A382FM57</accession>
<reference evidence="1" key="1">
    <citation type="submission" date="2018-05" db="EMBL/GenBank/DDBJ databases">
        <authorList>
            <person name="Lanie J.A."/>
            <person name="Ng W.-L."/>
            <person name="Kazmierczak K.M."/>
            <person name="Andrzejewski T.M."/>
            <person name="Davidsen T.M."/>
            <person name="Wayne K.J."/>
            <person name="Tettelin H."/>
            <person name="Glass J.I."/>
            <person name="Rusch D."/>
            <person name="Podicherti R."/>
            <person name="Tsui H.-C.T."/>
            <person name="Winkler M.E."/>
        </authorList>
    </citation>
    <scope>NUCLEOTIDE SEQUENCE</scope>
</reference>